<dbReference type="Pfam" id="PF18910">
    <property type="entry name" value="DUF5665"/>
    <property type="match status" value="1"/>
</dbReference>
<feature type="transmembrane region" description="Helical" evidence="1">
    <location>
        <begin position="49"/>
        <end position="71"/>
    </location>
</feature>
<accession>A0A1B7LHT6</accession>
<name>A0A1B7LHT6_9FIRM</name>
<keyword evidence="3" id="KW-1185">Reference proteome</keyword>
<protein>
    <submittedName>
        <fullName evidence="2">Uncharacterized protein</fullName>
    </submittedName>
</protein>
<organism evidence="2 3">
    <name type="scientific">Desulfotomaculum copahuensis</name>
    <dbReference type="NCBI Taxonomy" id="1838280"/>
    <lineage>
        <taxon>Bacteria</taxon>
        <taxon>Bacillati</taxon>
        <taxon>Bacillota</taxon>
        <taxon>Clostridia</taxon>
        <taxon>Eubacteriales</taxon>
        <taxon>Desulfotomaculaceae</taxon>
        <taxon>Desulfotomaculum</taxon>
    </lineage>
</organism>
<keyword evidence="1" id="KW-0472">Membrane</keyword>
<keyword evidence="1" id="KW-0812">Transmembrane</keyword>
<dbReference type="EMBL" id="LYVF01000047">
    <property type="protein sequence ID" value="OAT85744.1"/>
    <property type="molecule type" value="Genomic_DNA"/>
</dbReference>
<sequence>MDERERHILEALRDKIDELALNMEKMKLAEYVDLLNKPRRLLYINFISGLARGLGMAVGFAILGAIMILVLQHLVRLNLPLIGGFIAEIVAIVQNRLTP</sequence>
<comment type="caution">
    <text evidence="2">The sequence shown here is derived from an EMBL/GenBank/DDBJ whole genome shotgun (WGS) entry which is preliminary data.</text>
</comment>
<keyword evidence="1" id="KW-1133">Transmembrane helix</keyword>
<dbReference type="Proteomes" id="UP000078532">
    <property type="component" value="Unassembled WGS sequence"/>
</dbReference>
<dbReference type="AlphaFoldDB" id="A0A1B7LHT6"/>
<evidence type="ECO:0000313" key="2">
    <source>
        <dbReference type="EMBL" id="OAT85744.1"/>
    </source>
</evidence>
<dbReference type="InterPro" id="IPR043723">
    <property type="entry name" value="DUF5665"/>
</dbReference>
<reference evidence="2 3" key="1">
    <citation type="submission" date="2016-04" db="EMBL/GenBank/DDBJ databases">
        <authorList>
            <person name="Evans L.H."/>
            <person name="Alamgir A."/>
            <person name="Owens N."/>
            <person name="Weber N.D."/>
            <person name="Virtaneva K."/>
            <person name="Barbian K."/>
            <person name="Babar A."/>
            <person name="Rosenke K."/>
        </authorList>
    </citation>
    <scope>NUCLEOTIDE SEQUENCE [LARGE SCALE GENOMIC DNA]</scope>
    <source>
        <strain evidence="2 3">LMa1</strain>
    </source>
</reference>
<dbReference type="OrthoDB" id="1634137at2"/>
<dbReference type="STRING" id="1838280.A6M21_04395"/>
<evidence type="ECO:0000313" key="3">
    <source>
        <dbReference type="Proteomes" id="UP000078532"/>
    </source>
</evidence>
<dbReference type="RefSeq" id="WP_066666484.1">
    <property type="nucleotide sequence ID" value="NZ_LYVF01000047.1"/>
</dbReference>
<gene>
    <name evidence="2" type="ORF">A6M21_04395</name>
</gene>
<evidence type="ECO:0000256" key="1">
    <source>
        <dbReference type="SAM" id="Phobius"/>
    </source>
</evidence>
<proteinExistence type="predicted"/>